<protein>
    <submittedName>
        <fullName evidence="2">FlaG</fullName>
    </submittedName>
</protein>
<dbReference type="PANTHER" id="PTHR37166">
    <property type="entry name" value="PROTEIN FLAG"/>
    <property type="match status" value="1"/>
</dbReference>
<dbReference type="InterPro" id="IPR035924">
    <property type="entry name" value="FlaG-like_sf"/>
</dbReference>
<dbReference type="Pfam" id="PF03646">
    <property type="entry name" value="FlaG"/>
    <property type="match status" value="1"/>
</dbReference>
<sequence length="145" mass="15666">MGEFTISSRDITRANSSNAADPVTGRGQLREQVMGAVKAMQQQNNAAMPSDAVKEEQAAISTPASVAEMAERIAQLNKSEAIRNTSLQFVMQENNEPPVVQVVDKDSGDVIRQIPSEVAVKIAKAIDELVDNEDSRSGYLFDSSI</sequence>
<accession>A0ABM9WLN1</accession>
<evidence type="ECO:0000256" key="1">
    <source>
        <dbReference type="SAM" id="MobiDB-lite"/>
    </source>
</evidence>
<feature type="region of interest" description="Disordered" evidence="1">
    <location>
        <begin position="1"/>
        <end position="26"/>
    </location>
</feature>
<dbReference type="PANTHER" id="PTHR37166:SF1">
    <property type="entry name" value="PROTEIN FLAG"/>
    <property type="match status" value="1"/>
</dbReference>
<dbReference type="RefSeq" id="WP_006954864.1">
    <property type="nucleotide sequence ID" value="NZ_CH672404.1"/>
</dbReference>
<feature type="compositionally biased region" description="Polar residues" evidence="1">
    <location>
        <begin position="1"/>
        <end position="19"/>
    </location>
</feature>
<dbReference type="EMBL" id="AAMX01000011">
    <property type="protein sequence ID" value="EAQ31840.1"/>
    <property type="molecule type" value="Genomic_DNA"/>
</dbReference>
<dbReference type="SUPFAM" id="SSF160214">
    <property type="entry name" value="FlaG-like"/>
    <property type="match status" value="1"/>
</dbReference>
<proteinExistence type="predicted"/>
<gene>
    <name evidence="2" type="ORF">OS145_11057</name>
</gene>
<reference evidence="2 3" key="1">
    <citation type="submission" date="2006-01" db="EMBL/GenBank/DDBJ databases">
        <authorList>
            <person name="Brettar I."/>
            <person name="Hofle M."/>
            <person name="Ferriera S."/>
            <person name="Johnson J."/>
            <person name="Kravitz S."/>
            <person name="Halpern A."/>
            <person name="Remington K."/>
            <person name="Beeson K."/>
            <person name="Tran B."/>
            <person name="Rogers Y.-H."/>
            <person name="Friedman R."/>
            <person name="Venter J.C."/>
        </authorList>
    </citation>
    <scope>NUCLEOTIDE SEQUENCE [LARGE SCALE GENOMIC DNA]</scope>
    <source>
        <strain evidence="2 3">OS145</strain>
    </source>
</reference>
<evidence type="ECO:0000313" key="3">
    <source>
        <dbReference type="Proteomes" id="UP000016543"/>
    </source>
</evidence>
<name>A0ABM9WLN1_9GAMM</name>
<dbReference type="InterPro" id="IPR005186">
    <property type="entry name" value="FlaG"/>
</dbReference>
<keyword evidence="3" id="KW-1185">Reference proteome</keyword>
<dbReference type="Gene3D" id="3.30.160.170">
    <property type="entry name" value="FlaG-like"/>
    <property type="match status" value="1"/>
</dbReference>
<organism evidence="2 3">
    <name type="scientific">Idiomarina baltica OS145</name>
    <dbReference type="NCBI Taxonomy" id="314276"/>
    <lineage>
        <taxon>Bacteria</taxon>
        <taxon>Pseudomonadati</taxon>
        <taxon>Pseudomonadota</taxon>
        <taxon>Gammaproteobacteria</taxon>
        <taxon>Alteromonadales</taxon>
        <taxon>Idiomarinaceae</taxon>
        <taxon>Idiomarina</taxon>
    </lineage>
</organism>
<comment type="caution">
    <text evidence="2">The sequence shown here is derived from an EMBL/GenBank/DDBJ whole genome shotgun (WGS) entry which is preliminary data.</text>
</comment>
<dbReference type="Proteomes" id="UP000016543">
    <property type="component" value="Unassembled WGS sequence"/>
</dbReference>
<evidence type="ECO:0000313" key="2">
    <source>
        <dbReference type="EMBL" id="EAQ31840.1"/>
    </source>
</evidence>